<evidence type="ECO:0000313" key="6">
    <source>
        <dbReference type="Proteomes" id="UP000619486"/>
    </source>
</evidence>
<evidence type="ECO:0000256" key="3">
    <source>
        <dbReference type="SAM" id="Phobius"/>
    </source>
</evidence>
<dbReference type="SUPFAM" id="SSF82171">
    <property type="entry name" value="DPP6 N-terminal domain-like"/>
    <property type="match status" value="1"/>
</dbReference>
<keyword evidence="6" id="KW-1185">Reference proteome</keyword>
<dbReference type="Gene3D" id="2.130.10.10">
    <property type="entry name" value="YVTN repeat-like/Quinoprotein amine dehydrogenase"/>
    <property type="match status" value="3"/>
</dbReference>
<feature type="repeat" description="WD" evidence="1">
    <location>
        <begin position="1122"/>
        <end position="1155"/>
    </location>
</feature>
<dbReference type="RefSeq" id="WP_189199491.1">
    <property type="nucleotide sequence ID" value="NZ_BMQQ01000001.1"/>
</dbReference>
<feature type="repeat" description="WD" evidence="1">
    <location>
        <begin position="1167"/>
        <end position="1192"/>
    </location>
</feature>
<dbReference type="InterPro" id="IPR011044">
    <property type="entry name" value="Quino_amine_DH_bsu"/>
</dbReference>
<comment type="caution">
    <text evidence="5">The sequence shown here is derived from an EMBL/GenBank/DDBJ whole genome shotgun (WGS) entry which is preliminary data.</text>
</comment>
<dbReference type="Pfam" id="PF20703">
    <property type="entry name" value="nSTAND1"/>
    <property type="match status" value="1"/>
</dbReference>
<evidence type="ECO:0000256" key="1">
    <source>
        <dbReference type="PROSITE-ProRule" id="PRU00221"/>
    </source>
</evidence>
<dbReference type="InterPro" id="IPR015943">
    <property type="entry name" value="WD40/YVTN_repeat-like_dom_sf"/>
</dbReference>
<evidence type="ECO:0000313" key="5">
    <source>
        <dbReference type="EMBL" id="GGT14548.1"/>
    </source>
</evidence>
<feature type="region of interest" description="Disordered" evidence="2">
    <location>
        <begin position="83"/>
        <end position="102"/>
    </location>
</feature>
<reference evidence="5" key="2">
    <citation type="submission" date="2020-09" db="EMBL/GenBank/DDBJ databases">
        <authorList>
            <person name="Sun Q."/>
            <person name="Ohkuma M."/>
        </authorList>
    </citation>
    <scope>NUCLEOTIDE SEQUENCE</scope>
    <source>
        <strain evidence="5">JCM 3172</strain>
    </source>
</reference>
<dbReference type="AlphaFoldDB" id="A0A918GWL3"/>
<keyword evidence="3" id="KW-0472">Membrane</keyword>
<feature type="domain" description="HTH cro/C1-type" evidence="4">
    <location>
        <begin position="21"/>
        <end position="77"/>
    </location>
</feature>
<keyword evidence="1" id="KW-0853">WD repeat</keyword>
<name>A0A918GWL3_9ACTN</name>
<dbReference type="Proteomes" id="UP000619486">
    <property type="component" value="Unassembled WGS sequence"/>
</dbReference>
<dbReference type="Gene3D" id="3.40.50.300">
    <property type="entry name" value="P-loop containing nucleotide triphosphate hydrolases"/>
    <property type="match status" value="1"/>
</dbReference>
<sequence length="1273" mass="137135">MGRREKPVDPAGGPVQRFAFELRKLRQEAGGPSYRSMAQRAGFSVTALSQAAAGEKLPSLTVTLAYVEACDGDRADWEERWRAAEREDAGRPAPEADDDAQPPYQGLARFDPADEDHFFGRGSLTDALVEHVAAHRVTVVFGPSGSGKSSLLRAGLIPRLSRAENAVERPAALRILTPGARPLRTHRQLFTPAEGEGDTWLIVDQFEEVFTLCQDPDERTEFVDLLLAAGDPGSRLRVVLGVRADFYGRCLEHRGLAAAVADAGVPVGPLSPAELREVVVKPAAAAGLVVERTLTARLVEEADGEPGSLPLLSHALLETWRHRRGRTLTLETYETIGGLQGAVARTAEAAYTRLSPDQGELARRILLRLITPGDGTPDTRRPVDRAEVDTGDDAALVLDRLARARLITLDERTVDLAHEALITSWPRLRGWIDADRERIRLHRRLTEAAVAWDELDRDPGALFRGSRLAASEDAFPEAERPRTLTPLEGAFLTAALAARDDERRAAARTARRLRTFAVSVSVLLVLALVAGVLAWQQNRSNERLLVQAEARRIAALADDMRGSDPRTAMRLSVAAWQLADLPETRSALYGAGAQRGRKTLRIPGSTVPDLMLSADGRTALSEVGGRIDRWDVPSQRRVSSIPRPGGESPLAVSPDGRRAVVEKDGVAYLWDLASGRSLGEAVPATAWEYSNVGEFEFGRSGRTLVFTEMGGEDPQEPRVRVWDIEQRRLLADRPMPLQPDDDSGDAWNYTHVVSADDSLLASCVTGRPVELWDLRRDRRLRGGWEKAAGAVNCGSSEMTLAPDGRRLALTNGTGSVVWDVRTGRRTATLAHQNLSRAEFSAGGAFLVATDEKEILLWRLGVDGPVFRHALGNETAGAFRIDRTGRTLTYLTGATQGIVRTLDLGPAVGTVWGASATVRAELSPDGRLLATVRHGKDRNSVRLTDVRTRRTVADLPTVPCPTDSDPAVAPDGGCAASELTAFSPDGRYFAYGAIGTGPRRPVSVVDTRDPRRTTVLPLAPAPDATNGDIGDLVLGPGGTRLYATRTSDGERIEVWDVRRRIRVRQLVSGQGDISSFQEEGRAAAVRPDGRLLAAAARWGPLAWISDPDTRRATHPLLTPTLTTTIAFSPDGKRLAAGDTQGNVTLWDGEVARSIAEFTPSGAEGASPVRALAFSPDGTLLAAGDDLGGLRLWEATGSGGPPLGSPLSTGGDPILSLAFSADGTRLHAAGAHVPLLSYAVTPRDVATEVSRRAGGPLTEAEWKAHVRSLPYRRLS</sequence>
<protein>
    <recommendedName>
        <fullName evidence="4">HTH cro/C1-type domain-containing protein</fullName>
    </recommendedName>
</protein>
<keyword evidence="3" id="KW-0812">Transmembrane</keyword>
<dbReference type="Pfam" id="PF00400">
    <property type="entry name" value="WD40"/>
    <property type="match status" value="2"/>
</dbReference>
<accession>A0A918GWL3</accession>
<dbReference type="InterPro" id="IPR027417">
    <property type="entry name" value="P-loop_NTPase"/>
</dbReference>
<evidence type="ECO:0000259" key="4">
    <source>
        <dbReference type="SMART" id="SM00530"/>
    </source>
</evidence>
<dbReference type="SUPFAM" id="SSF50969">
    <property type="entry name" value="YVTN repeat-like/Quinoprotein amine dehydrogenase"/>
    <property type="match status" value="1"/>
</dbReference>
<dbReference type="InterPro" id="IPR001680">
    <property type="entry name" value="WD40_rpt"/>
</dbReference>
<dbReference type="SUPFAM" id="SSF52540">
    <property type="entry name" value="P-loop containing nucleoside triphosphate hydrolases"/>
    <property type="match status" value="1"/>
</dbReference>
<dbReference type="SMART" id="SM00320">
    <property type="entry name" value="WD40"/>
    <property type="match status" value="3"/>
</dbReference>
<dbReference type="PROSITE" id="PS50082">
    <property type="entry name" value="WD_REPEATS_2"/>
    <property type="match status" value="2"/>
</dbReference>
<dbReference type="InterPro" id="IPR049052">
    <property type="entry name" value="nSTAND1"/>
</dbReference>
<dbReference type="EMBL" id="BMQQ01000001">
    <property type="protein sequence ID" value="GGT14548.1"/>
    <property type="molecule type" value="Genomic_DNA"/>
</dbReference>
<reference evidence="5" key="1">
    <citation type="journal article" date="2014" name="Int. J. Syst. Evol. Microbiol.">
        <title>Complete genome sequence of Corynebacterium casei LMG S-19264T (=DSM 44701T), isolated from a smear-ripened cheese.</title>
        <authorList>
            <consortium name="US DOE Joint Genome Institute (JGI-PGF)"/>
            <person name="Walter F."/>
            <person name="Albersmeier A."/>
            <person name="Kalinowski J."/>
            <person name="Ruckert C."/>
        </authorList>
    </citation>
    <scope>NUCLEOTIDE SEQUENCE</scope>
    <source>
        <strain evidence="5">JCM 3172</strain>
    </source>
</reference>
<dbReference type="SMART" id="SM00530">
    <property type="entry name" value="HTH_XRE"/>
    <property type="match status" value="1"/>
</dbReference>
<organism evidence="5 6">
    <name type="scientific">Streptomyces purpureus</name>
    <dbReference type="NCBI Taxonomy" id="1951"/>
    <lineage>
        <taxon>Bacteria</taxon>
        <taxon>Bacillati</taxon>
        <taxon>Actinomycetota</taxon>
        <taxon>Actinomycetes</taxon>
        <taxon>Kitasatosporales</taxon>
        <taxon>Streptomycetaceae</taxon>
        <taxon>Streptomyces</taxon>
    </lineage>
</organism>
<dbReference type="InterPro" id="IPR001387">
    <property type="entry name" value="Cro/C1-type_HTH"/>
</dbReference>
<evidence type="ECO:0000256" key="2">
    <source>
        <dbReference type="SAM" id="MobiDB-lite"/>
    </source>
</evidence>
<dbReference type="PANTHER" id="PTHR19879:SF9">
    <property type="entry name" value="TRANSCRIPTION INITIATION FACTOR TFIID SUBUNIT 5"/>
    <property type="match status" value="1"/>
</dbReference>
<gene>
    <name evidence="5" type="ORF">GCM10014713_04100</name>
</gene>
<keyword evidence="3" id="KW-1133">Transmembrane helix</keyword>
<proteinExistence type="predicted"/>
<dbReference type="PANTHER" id="PTHR19879">
    <property type="entry name" value="TRANSCRIPTION INITIATION FACTOR TFIID"/>
    <property type="match status" value="1"/>
</dbReference>
<feature type="transmembrane region" description="Helical" evidence="3">
    <location>
        <begin position="513"/>
        <end position="535"/>
    </location>
</feature>